<sequence length="86" mass="9757">MRSVTLTSGEISVLMKQDPTRKNRGGWQLLIVTLQEKLDAATGSIFLDRKDLERIPRYAFDYKNGGWESYLKAVFGRTLGPKLGRP</sequence>
<dbReference type="EMBL" id="QWDD01000001">
    <property type="protein sequence ID" value="RNJ49886.1"/>
    <property type="molecule type" value="Genomic_DNA"/>
</dbReference>
<organism evidence="1 2">
    <name type="scientific">Methylocystis hirsuta</name>
    <dbReference type="NCBI Taxonomy" id="369798"/>
    <lineage>
        <taxon>Bacteria</taxon>
        <taxon>Pseudomonadati</taxon>
        <taxon>Pseudomonadota</taxon>
        <taxon>Alphaproteobacteria</taxon>
        <taxon>Hyphomicrobiales</taxon>
        <taxon>Methylocystaceae</taxon>
        <taxon>Methylocystis</taxon>
    </lineage>
</organism>
<dbReference type="RefSeq" id="WP_123175848.1">
    <property type="nucleotide sequence ID" value="NZ_QWDD01000001.1"/>
</dbReference>
<evidence type="ECO:0000313" key="1">
    <source>
        <dbReference type="EMBL" id="RNJ49886.1"/>
    </source>
</evidence>
<proteinExistence type="predicted"/>
<dbReference type="GO" id="GO:0004812">
    <property type="term" value="F:aminoacyl-tRNA ligase activity"/>
    <property type="evidence" value="ECO:0007669"/>
    <property type="project" value="UniProtKB-KW"/>
</dbReference>
<name>A0A3M9XQD6_9HYPH</name>
<dbReference type="Proteomes" id="UP000268623">
    <property type="component" value="Unassembled WGS sequence"/>
</dbReference>
<evidence type="ECO:0000313" key="2">
    <source>
        <dbReference type="Proteomes" id="UP000268623"/>
    </source>
</evidence>
<dbReference type="OrthoDB" id="8480973at2"/>
<accession>A0A3M9XQD6</accession>
<reference evidence="1 2" key="1">
    <citation type="submission" date="2018-08" db="EMBL/GenBank/DDBJ databases">
        <title>Genome sequence of Methylocystis hirsuta CSC1, a methanotroph able to accumulate PHAs.</title>
        <authorList>
            <person name="Bordel S."/>
            <person name="Rodriguez E."/>
            <person name="Gancedo J."/>
            <person name="Munoz R."/>
        </authorList>
    </citation>
    <scope>NUCLEOTIDE SEQUENCE [LARGE SCALE GENOMIC DNA]</scope>
    <source>
        <strain evidence="1 2">CSC1</strain>
    </source>
</reference>
<gene>
    <name evidence="1" type="ORF">D1O30_10025</name>
</gene>
<protein>
    <submittedName>
        <fullName evidence="1">Aspartyl-tRNA synthetase</fullName>
    </submittedName>
</protein>
<keyword evidence="1" id="KW-0030">Aminoacyl-tRNA synthetase</keyword>
<keyword evidence="2" id="KW-1185">Reference proteome</keyword>
<comment type="caution">
    <text evidence="1">The sequence shown here is derived from an EMBL/GenBank/DDBJ whole genome shotgun (WGS) entry which is preliminary data.</text>
</comment>
<keyword evidence="1" id="KW-0436">Ligase</keyword>
<dbReference type="AlphaFoldDB" id="A0A3M9XQD6"/>